<dbReference type="GO" id="GO:0006829">
    <property type="term" value="P:zinc ion transport"/>
    <property type="evidence" value="ECO:0007669"/>
    <property type="project" value="UniProtKB-KW"/>
</dbReference>
<dbReference type="RefSeq" id="WP_119059988.1">
    <property type="nucleotide sequence ID" value="NZ_QXDF01000001.1"/>
</dbReference>
<reference evidence="13 14" key="1">
    <citation type="submission" date="2018-08" db="EMBL/GenBank/DDBJ databases">
        <title>Genomic Encyclopedia of Archaeal and Bacterial Type Strains, Phase II (KMG-II): from individual species to whole genera.</title>
        <authorList>
            <person name="Goeker M."/>
        </authorList>
    </citation>
    <scope>NUCLEOTIDE SEQUENCE [LARGE SCALE GENOMIC DNA]</scope>
    <source>
        <strain evidence="13 14">DSM 5002</strain>
    </source>
</reference>
<evidence type="ECO:0000259" key="12">
    <source>
        <dbReference type="PROSITE" id="PS50893"/>
    </source>
</evidence>
<evidence type="ECO:0000256" key="3">
    <source>
        <dbReference type="ARBA" id="ARBA00022475"/>
    </source>
</evidence>
<dbReference type="InterPro" id="IPR017871">
    <property type="entry name" value="ABC_transporter-like_CS"/>
</dbReference>
<dbReference type="GO" id="GO:0016887">
    <property type="term" value="F:ATP hydrolysis activity"/>
    <property type="evidence" value="ECO:0007669"/>
    <property type="project" value="InterPro"/>
</dbReference>
<keyword evidence="10" id="KW-0472">Membrane</keyword>
<dbReference type="AlphaFoldDB" id="A0A397Q3P5"/>
<feature type="region of interest" description="Disordered" evidence="11">
    <location>
        <begin position="255"/>
        <end position="277"/>
    </location>
</feature>
<dbReference type="SUPFAM" id="SSF52540">
    <property type="entry name" value="P-loop containing nucleoside triphosphate hydrolases"/>
    <property type="match status" value="1"/>
</dbReference>
<dbReference type="PROSITE" id="PS50893">
    <property type="entry name" value="ABC_TRANSPORTER_2"/>
    <property type="match status" value="1"/>
</dbReference>
<dbReference type="OrthoDB" id="9780942at2"/>
<dbReference type="SMART" id="SM00382">
    <property type="entry name" value="AAA"/>
    <property type="match status" value="1"/>
</dbReference>
<evidence type="ECO:0000256" key="6">
    <source>
        <dbReference type="ARBA" id="ARBA00022840"/>
    </source>
</evidence>
<dbReference type="GO" id="GO:0010043">
    <property type="term" value="P:response to zinc ion"/>
    <property type="evidence" value="ECO:0007669"/>
    <property type="project" value="TreeGrafter"/>
</dbReference>
<protein>
    <submittedName>
        <fullName evidence="13">Zinc transport system ATP-binding protein</fullName>
    </submittedName>
</protein>
<dbReference type="InterPro" id="IPR003593">
    <property type="entry name" value="AAA+_ATPase"/>
</dbReference>
<evidence type="ECO:0000256" key="8">
    <source>
        <dbReference type="ARBA" id="ARBA00022967"/>
    </source>
</evidence>
<evidence type="ECO:0000256" key="5">
    <source>
        <dbReference type="ARBA" id="ARBA00022833"/>
    </source>
</evidence>
<evidence type="ECO:0000256" key="4">
    <source>
        <dbReference type="ARBA" id="ARBA00022741"/>
    </source>
</evidence>
<evidence type="ECO:0000256" key="9">
    <source>
        <dbReference type="ARBA" id="ARBA00023065"/>
    </source>
</evidence>
<keyword evidence="2" id="KW-0813">Transport</keyword>
<comment type="caution">
    <text evidence="13">The sequence shown here is derived from an EMBL/GenBank/DDBJ whole genome shotgun (WGS) entry which is preliminary data.</text>
</comment>
<dbReference type="PANTHER" id="PTHR42734">
    <property type="entry name" value="METAL TRANSPORT SYSTEM ATP-BINDING PROTEIN TM_0124-RELATED"/>
    <property type="match status" value="1"/>
</dbReference>
<feature type="region of interest" description="Disordered" evidence="11">
    <location>
        <begin position="1"/>
        <end position="21"/>
    </location>
</feature>
<dbReference type="InterPro" id="IPR050153">
    <property type="entry name" value="Metal_Ion_Import_ABC"/>
</dbReference>
<evidence type="ECO:0000256" key="1">
    <source>
        <dbReference type="ARBA" id="ARBA00005417"/>
    </source>
</evidence>
<evidence type="ECO:0000313" key="14">
    <source>
        <dbReference type="Proteomes" id="UP000266273"/>
    </source>
</evidence>
<dbReference type="GO" id="GO:0005524">
    <property type="term" value="F:ATP binding"/>
    <property type="evidence" value="ECO:0007669"/>
    <property type="project" value="UniProtKB-KW"/>
</dbReference>
<evidence type="ECO:0000256" key="7">
    <source>
        <dbReference type="ARBA" id="ARBA00022906"/>
    </source>
</evidence>
<organism evidence="13 14">
    <name type="scientific">Dichotomicrobium thermohalophilum</name>
    <dbReference type="NCBI Taxonomy" id="933063"/>
    <lineage>
        <taxon>Bacteria</taxon>
        <taxon>Pseudomonadati</taxon>
        <taxon>Pseudomonadota</taxon>
        <taxon>Alphaproteobacteria</taxon>
        <taxon>Hyphomicrobiales</taxon>
        <taxon>Hyphomicrobiaceae</taxon>
        <taxon>Dichotomicrobium</taxon>
    </lineage>
</organism>
<keyword evidence="8" id="KW-1278">Translocase</keyword>
<sequence>MLNLLTTRDSRTDSHPHAAPGAPLVEATGLSVCRSGRWLIRDVDLRIARGEIVTLIGPNGGGKSTTAKAILGLMRFDRGRVWRAPGLRVGYVPQQLSIDWTFPLTVRRLMSLTSRQSDDAIRDALAEVEITHLIDAPVQSLSGGEFQRALLARAILRKPDLLVLDEPVRGIDFSGEIAMYDLIADVRRRLNCGVLLISHDLHVVMAESDTVLCLNRHVCCQGSPEHVAAHSSYRELLGPRAAQTLAIYRHHHDHAHAPDGSVVPLSEKAEAEDSDAG</sequence>
<keyword evidence="7" id="KW-0864">Zinc transport</keyword>
<keyword evidence="9" id="KW-0406">Ion transport</keyword>
<evidence type="ECO:0000256" key="10">
    <source>
        <dbReference type="ARBA" id="ARBA00023136"/>
    </source>
</evidence>
<accession>A0A397Q3P5</accession>
<dbReference type="PROSITE" id="PS00211">
    <property type="entry name" value="ABC_TRANSPORTER_1"/>
    <property type="match status" value="1"/>
</dbReference>
<comment type="similarity">
    <text evidence="1">Belongs to the ABC transporter superfamily.</text>
</comment>
<keyword evidence="3" id="KW-1003">Cell membrane</keyword>
<gene>
    <name evidence="13" type="ORF">BXY53_0079</name>
</gene>
<dbReference type="Gene3D" id="3.40.50.300">
    <property type="entry name" value="P-loop containing nucleotide triphosphate hydrolases"/>
    <property type="match status" value="1"/>
</dbReference>
<dbReference type="EMBL" id="QXDF01000001">
    <property type="protein sequence ID" value="RIA55029.1"/>
    <property type="molecule type" value="Genomic_DNA"/>
</dbReference>
<evidence type="ECO:0000313" key="13">
    <source>
        <dbReference type="EMBL" id="RIA55029.1"/>
    </source>
</evidence>
<evidence type="ECO:0000256" key="11">
    <source>
        <dbReference type="SAM" id="MobiDB-lite"/>
    </source>
</evidence>
<feature type="domain" description="ABC transporter" evidence="12">
    <location>
        <begin position="25"/>
        <end position="241"/>
    </location>
</feature>
<dbReference type="Pfam" id="PF00005">
    <property type="entry name" value="ABC_tran"/>
    <property type="match status" value="1"/>
</dbReference>
<keyword evidence="5" id="KW-0862">Zinc</keyword>
<dbReference type="InterPro" id="IPR027417">
    <property type="entry name" value="P-loop_NTPase"/>
</dbReference>
<proteinExistence type="inferred from homology"/>
<keyword evidence="6 13" id="KW-0067">ATP-binding</keyword>
<keyword evidence="14" id="KW-1185">Reference proteome</keyword>
<keyword evidence="4" id="KW-0547">Nucleotide-binding</keyword>
<dbReference type="Proteomes" id="UP000266273">
    <property type="component" value="Unassembled WGS sequence"/>
</dbReference>
<dbReference type="FunFam" id="3.40.50.300:FF:000392">
    <property type="entry name" value="Zinc import ATP-binding protein ZnuC"/>
    <property type="match status" value="1"/>
</dbReference>
<name>A0A397Q3P5_9HYPH</name>
<dbReference type="InterPro" id="IPR003439">
    <property type="entry name" value="ABC_transporter-like_ATP-bd"/>
</dbReference>
<dbReference type="PANTHER" id="PTHR42734:SF9">
    <property type="entry name" value="ZINC IMPORT ATP-BINDING PROTEIN ZNUC"/>
    <property type="match status" value="1"/>
</dbReference>
<evidence type="ECO:0000256" key="2">
    <source>
        <dbReference type="ARBA" id="ARBA00022448"/>
    </source>
</evidence>